<gene>
    <name evidence="1" type="ORF">Ahy_B02g059573</name>
</gene>
<evidence type="ECO:0000313" key="2">
    <source>
        <dbReference type="Proteomes" id="UP000289738"/>
    </source>
</evidence>
<sequence>MHNKYDTICSMSHNQIFNGTIPHLLVKNLDGSTSVSIQVGRCLRRSLDLTFRSKSPFQVILGTLALL</sequence>
<dbReference type="AlphaFoldDB" id="A0A445AGZ6"/>
<proteinExistence type="predicted"/>
<reference evidence="1 2" key="1">
    <citation type="submission" date="2019-01" db="EMBL/GenBank/DDBJ databases">
        <title>Sequencing of cultivated peanut Arachis hypogaea provides insights into genome evolution and oil improvement.</title>
        <authorList>
            <person name="Chen X."/>
        </authorList>
    </citation>
    <scope>NUCLEOTIDE SEQUENCE [LARGE SCALE GENOMIC DNA]</scope>
    <source>
        <strain evidence="2">cv. Fuhuasheng</strain>
        <tissue evidence="1">Leaves</tissue>
    </source>
</reference>
<evidence type="ECO:0000313" key="1">
    <source>
        <dbReference type="EMBL" id="RYR25664.1"/>
    </source>
</evidence>
<dbReference type="EMBL" id="SDMP01000012">
    <property type="protein sequence ID" value="RYR25664.1"/>
    <property type="molecule type" value="Genomic_DNA"/>
</dbReference>
<keyword evidence="2" id="KW-1185">Reference proteome</keyword>
<protein>
    <submittedName>
        <fullName evidence="1">Uncharacterized protein</fullName>
    </submittedName>
</protein>
<name>A0A445AGZ6_ARAHY</name>
<accession>A0A445AGZ6</accession>
<organism evidence="1 2">
    <name type="scientific">Arachis hypogaea</name>
    <name type="common">Peanut</name>
    <dbReference type="NCBI Taxonomy" id="3818"/>
    <lineage>
        <taxon>Eukaryota</taxon>
        <taxon>Viridiplantae</taxon>
        <taxon>Streptophyta</taxon>
        <taxon>Embryophyta</taxon>
        <taxon>Tracheophyta</taxon>
        <taxon>Spermatophyta</taxon>
        <taxon>Magnoliopsida</taxon>
        <taxon>eudicotyledons</taxon>
        <taxon>Gunneridae</taxon>
        <taxon>Pentapetalae</taxon>
        <taxon>rosids</taxon>
        <taxon>fabids</taxon>
        <taxon>Fabales</taxon>
        <taxon>Fabaceae</taxon>
        <taxon>Papilionoideae</taxon>
        <taxon>50 kb inversion clade</taxon>
        <taxon>dalbergioids sensu lato</taxon>
        <taxon>Dalbergieae</taxon>
        <taxon>Pterocarpus clade</taxon>
        <taxon>Arachis</taxon>
    </lineage>
</organism>
<dbReference type="Proteomes" id="UP000289738">
    <property type="component" value="Chromosome B02"/>
</dbReference>
<comment type="caution">
    <text evidence="1">The sequence shown here is derived from an EMBL/GenBank/DDBJ whole genome shotgun (WGS) entry which is preliminary data.</text>
</comment>